<sequence>MASVTAISKEALDLAVEAEGILFSGQTVISFEGEPSFDEATQRWNSYKAPSFSASITVNTEQDVAGAVKLARALQVGFLATSSRHGYGMTLNRLQGGLAIDLSQMNGIEVTGSTITVGPGATTEKIIAAVDKAGYEIPVGSHDTLSLVGVAIGGGVNRWSGVYGLVLDSLVSARVVLHDGRLVEASESQNPDLFWAIRGAGANFGIVVSATFKMQEAINHGNLFSADIIIPISQAEKFFDVIKSLHDNFPAQLGAIFYIVWNEDLGQPIIMTSWVWHGTEEESQAAVAPFLALETIAVNKRTIRWKDVIAGDAGLRVANLNRMIYGVNLREVDVATFKSTVDKFGQLYQDFPAARGSAFVAEFLANNATMEVDDEATAYPWRDATANLMIQMSWVGSDSATEAAAKAVGEQVRQDHAKTGGYPGLSVYVNYAVGDEPLEDVYGKHKLPRLLQLKALWDPENVFRYHHPLLRE</sequence>
<evidence type="ECO:0000256" key="3">
    <source>
        <dbReference type="ARBA" id="ARBA00022729"/>
    </source>
</evidence>
<dbReference type="InterPro" id="IPR050416">
    <property type="entry name" value="FAD-linked_Oxidoreductase"/>
</dbReference>
<evidence type="ECO:0000313" key="7">
    <source>
        <dbReference type="EMBL" id="KAH6661476.1"/>
    </source>
</evidence>
<dbReference type="OrthoDB" id="415825at2759"/>
<evidence type="ECO:0000259" key="6">
    <source>
        <dbReference type="PROSITE" id="PS51387"/>
    </source>
</evidence>
<comment type="caution">
    <text evidence="7">The sequence shown here is derived from an EMBL/GenBank/DDBJ whole genome shotgun (WGS) entry which is preliminary data.</text>
</comment>
<dbReference type="InterPro" id="IPR006094">
    <property type="entry name" value="Oxid_FAD_bind_N"/>
</dbReference>
<feature type="domain" description="FAD-binding PCMH-type" evidence="6">
    <location>
        <begin position="47"/>
        <end position="217"/>
    </location>
</feature>
<proteinExistence type="inferred from homology"/>
<dbReference type="AlphaFoldDB" id="A0A9P9A5L6"/>
<dbReference type="SUPFAM" id="SSF56176">
    <property type="entry name" value="FAD-binding/transporter-associated domain-like"/>
    <property type="match status" value="1"/>
</dbReference>
<dbReference type="InterPro" id="IPR036318">
    <property type="entry name" value="FAD-bd_PCMH-like_sf"/>
</dbReference>
<keyword evidence="3" id="KW-0732">Signal</keyword>
<dbReference type="GO" id="GO:0016491">
    <property type="term" value="F:oxidoreductase activity"/>
    <property type="evidence" value="ECO:0007669"/>
    <property type="project" value="UniProtKB-KW"/>
</dbReference>
<keyword evidence="5" id="KW-0560">Oxidoreductase</keyword>
<dbReference type="PROSITE" id="PS51387">
    <property type="entry name" value="FAD_PCMH"/>
    <property type="match status" value="1"/>
</dbReference>
<organism evidence="7 8">
    <name type="scientific">Plectosphaerella plurivora</name>
    <dbReference type="NCBI Taxonomy" id="936078"/>
    <lineage>
        <taxon>Eukaryota</taxon>
        <taxon>Fungi</taxon>
        <taxon>Dikarya</taxon>
        <taxon>Ascomycota</taxon>
        <taxon>Pezizomycotina</taxon>
        <taxon>Sordariomycetes</taxon>
        <taxon>Hypocreomycetidae</taxon>
        <taxon>Glomerellales</taxon>
        <taxon>Plectosphaerellaceae</taxon>
        <taxon>Plectosphaerella</taxon>
    </lineage>
</organism>
<dbReference type="InterPro" id="IPR016166">
    <property type="entry name" value="FAD-bd_PCMH"/>
</dbReference>
<accession>A0A9P9A5L6</accession>
<comment type="similarity">
    <text evidence="1">Belongs to the oxygen-dependent FAD-linked oxidoreductase family.</text>
</comment>
<evidence type="ECO:0000256" key="2">
    <source>
        <dbReference type="ARBA" id="ARBA00022630"/>
    </source>
</evidence>
<dbReference type="Pfam" id="PF08031">
    <property type="entry name" value="BBE"/>
    <property type="match status" value="1"/>
</dbReference>
<dbReference type="Pfam" id="PF01565">
    <property type="entry name" value="FAD_binding_4"/>
    <property type="match status" value="1"/>
</dbReference>
<dbReference type="InterPro" id="IPR016169">
    <property type="entry name" value="FAD-bd_PCMH_sub2"/>
</dbReference>
<evidence type="ECO:0000256" key="4">
    <source>
        <dbReference type="ARBA" id="ARBA00022827"/>
    </source>
</evidence>
<dbReference type="Gene3D" id="3.30.465.10">
    <property type="match status" value="1"/>
</dbReference>
<evidence type="ECO:0000313" key="8">
    <source>
        <dbReference type="Proteomes" id="UP000770015"/>
    </source>
</evidence>
<keyword evidence="2" id="KW-0285">Flavoprotein</keyword>
<evidence type="ECO:0000256" key="5">
    <source>
        <dbReference type="ARBA" id="ARBA00023002"/>
    </source>
</evidence>
<name>A0A9P9A5L6_9PEZI</name>
<dbReference type="PANTHER" id="PTHR42973:SF32">
    <property type="entry name" value="FAD-LINKED OXIDOREDUCTASE AFOF"/>
    <property type="match status" value="1"/>
</dbReference>
<dbReference type="InterPro" id="IPR016164">
    <property type="entry name" value="FAD-linked_Oxase-like_C"/>
</dbReference>
<dbReference type="InterPro" id="IPR012951">
    <property type="entry name" value="BBE"/>
</dbReference>
<gene>
    <name evidence="7" type="ORF">F5X68DRAFT_145609</name>
</gene>
<keyword evidence="4" id="KW-0274">FAD</keyword>
<dbReference type="EMBL" id="JAGSXJ010000053">
    <property type="protein sequence ID" value="KAH6661476.1"/>
    <property type="molecule type" value="Genomic_DNA"/>
</dbReference>
<dbReference type="Proteomes" id="UP000770015">
    <property type="component" value="Unassembled WGS sequence"/>
</dbReference>
<reference evidence="7" key="1">
    <citation type="journal article" date="2021" name="Nat. Commun.">
        <title>Genetic determinants of endophytism in the Arabidopsis root mycobiome.</title>
        <authorList>
            <person name="Mesny F."/>
            <person name="Miyauchi S."/>
            <person name="Thiergart T."/>
            <person name="Pickel B."/>
            <person name="Atanasova L."/>
            <person name="Karlsson M."/>
            <person name="Huettel B."/>
            <person name="Barry K.W."/>
            <person name="Haridas S."/>
            <person name="Chen C."/>
            <person name="Bauer D."/>
            <person name="Andreopoulos W."/>
            <person name="Pangilinan J."/>
            <person name="LaButti K."/>
            <person name="Riley R."/>
            <person name="Lipzen A."/>
            <person name="Clum A."/>
            <person name="Drula E."/>
            <person name="Henrissat B."/>
            <person name="Kohler A."/>
            <person name="Grigoriev I.V."/>
            <person name="Martin F.M."/>
            <person name="Hacquard S."/>
        </authorList>
    </citation>
    <scope>NUCLEOTIDE SEQUENCE</scope>
    <source>
        <strain evidence="7">MPI-SDFR-AT-0117</strain>
    </source>
</reference>
<evidence type="ECO:0000256" key="1">
    <source>
        <dbReference type="ARBA" id="ARBA00005466"/>
    </source>
</evidence>
<dbReference type="SUPFAM" id="SSF55103">
    <property type="entry name" value="FAD-linked oxidases, C-terminal domain"/>
    <property type="match status" value="1"/>
</dbReference>
<dbReference type="GO" id="GO:0071949">
    <property type="term" value="F:FAD binding"/>
    <property type="evidence" value="ECO:0007669"/>
    <property type="project" value="InterPro"/>
</dbReference>
<protein>
    <recommendedName>
        <fullName evidence="6">FAD-binding PCMH-type domain-containing protein</fullName>
    </recommendedName>
</protein>
<dbReference type="PANTHER" id="PTHR42973">
    <property type="entry name" value="BINDING OXIDOREDUCTASE, PUTATIVE (AFU_ORTHOLOGUE AFUA_1G17690)-RELATED"/>
    <property type="match status" value="1"/>
</dbReference>
<dbReference type="Gene3D" id="3.40.462.20">
    <property type="match status" value="1"/>
</dbReference>
<keyword evidence="8" id="KW-1185">Reference proteome</keyword>